<feature type="modified residue" description="4-aspartylphosphate" evidence="5 7">
    <location>
        <position position="54"/>
    </location>
</feature>
<evidence type="ECO:0000259" key="9">
    <source>
        <dbReference type="PROSITE" id="PS50122"/>
    </source>
</evidence>
<keyword evidence="2 5" id="KW-0145">Chemotaxis</keyword>
<dbReference type="HAMAP" id="MF_00099">
    <property type="entry name" value="CheB_chemtxs"/>
    <property type="match status" value="1"/>
</dbReference>
<dbReference type="STRING" id="861299.J421_0154"/>
<dbReference type="EC" id="3.1.1.61" evidence="5"/>
<comment type="PTM">
    <text evidence="5">Phosphorylated by CheA. Phosphorylation of the N-terminal regulatory domain activates the methylesterase activity.</text>
</comment>
<comment type="subcellular location">
    <subcellularLocation>
        <location evidence="5">Cytoplasm</location>
    </subcellularLocation>
</comment>
<comment type="catalytic activity">
    <reaction evidence="5">
        <text>L-glutaminyl-[protein] + H2O = L-glutamyl-[protein] + NH4(+)</text>
        <dbReference type="Rhea" id="RHEA:16441"/>
        <dbReference type="Rhea" id="RHEA-COMP:10207"/>
        <dbReference type="Rhea" id="RHEA-COMP:10208"/>
        <dbReference type="ChEBI" id="CHEBI:15377"/>
        <dbReference type="ChEBI" id="CHEBI:28938"/>
        <dbReference type="ChEBI" id="CHEBI:29973"/>
        <dbReference type="ChEBI" id="CHEBI:30011"/>
        <dbReference type="EC" id="3.5.1.44"/>
    </reaction>
</comment>
<comment type="similarity">
    <text evidence="5">Belongs to the CheB family.</text>
</comment>
<dbReference type="HOGENOM" id="CLU_000445_51_0_0"/>
<dbReference type="PATRIC" id="fig|861299.3.peg.156"/>
<feature type="domain" description="CheB-type methylesterase" evidence="9">
    <location>
        <begin position="147"/>
        <end position="338"/>
    </location>
</feature>
<dbReference type="InterPro" id="IPR001789">
    <property type="entry name" value="Sig_transdc_resp-reg_receiver"/>
</dbReference>
<dbReference type="CDD" id="cd17541">
    <property type="entry name" value="REC_CheB-like"/>
    <property type="match status" value="1"/>
</dbReference>
<evidence type="ECO:0000256" key="1">
    <source>
        <dbReference type="ARBA" id="ARBA00022490"/>
    </source>
</evidence>
<evidence type="ECO:0000256" key="3">
    <source>
        <dbReference type="ARBA" id="ARBA00022801"/>
    </source>
</evidence>
<dbReference type="GO" id="GO:0050568">
    <property type="term" value="F:protein-glutamine glutaminase activity"/>
    <property type="evidence" value="ECO:0007669"/>
    <property type="project" value="UniProtKB-UniRule"/>
</dbReference>
<evidence type="ECO:0000256" key="5">
    <source>
        <dbReference type="HAMAP-Rule" id="MF_00099"/>
    </source>
</evidence>
<reference evidence="10 11" key="1">
    <citation type="journal article" date="2014" name="Genome Announc.">
        <title>Genome Sequence and Methylome of Soil Bacterium Gemmatirosa kalamazoonensis KBS708T, a Member of the Rarely Cultivated Gemmatimonadetes Phylum.</title>
        <authorList>
            <person name="Debruyn J.M."/>
            <person name="Radosevich M."/>
            <person name="Wommack K.E."/>
            <person name="Polson S.W."/>
            <person name="Hauser L.J."/>
            <person name="Fawaz M.N."/>
            <person name="Korlach J."/>
            <person name="Tsai Y.C."/>
        </authorList>
    </citation>
    <scope>NUCLEOTIDE SEQUENCE [LARGE SCALE GENOMIC DNA]</scope>
    <source>
        <strain evidence="10 11">KBS708</strain>
    </source>
</reference>
<dbReference type="Pfam" id="PF01339">
    <property type="entry name" value="CheB_methylest"/>
    <property type="match status" value="1"/>
</dbReference>
<dbReference type="SUPFAM" id="SSF52172">
    <property type="entry name" value="CheY-like"/>
    <property type="match status" value="1"/>
</dbReference>
<dbReference type="AlphaFoldDB" id="W0RA90"/>
<dbReference type="InterPro" id="IPR000673">
    <property type="entry name" value="Sig_transdc_resp-reg_Me-estase"/>
</dbReference>
<evidence type="ECO:0000313" key="11">
    <source>
        <dbReference type="Proteomes" id="UP000019151"/>
    </source>
</evidence>
<dbReference type="Pfam" id="PF00072">
    <property type="entry name" value="Response_reg"/>
    <property type="match status" value="1"/>
</dbReference>
<protein>
    <recommendedName>
        <fullName evidence="5">Protein-glutamate methylesterase/protein-glutamine glutaminase</fullName>
        <ecNumber evidence="5">3.1.1.61</ecNumber>
        <ecNumber evidence="5">3.5.1.44</ecNumber>
    </recommendedName>
</protein>
<dbReference type="OrthoDB" id="9793421at2"/>
<dbReference type="eggNOG" id="COG2201">
    <property type="taxonomic scope" value="Bacteria"/>
</dbReference>
<name>W0RA90_9BACT</name>
<dbReference type="Gene3D" id="3.40.50.180">
    <property type="entry name" value="Methylesterase CheB, C-terminal domain"/>
    <property type="match status" value="1"/>
</dbReference>
<dbReference type="NCBIfam" id="NF009206">
    <property type="entry name" value="PRK12555.1"/>
    <property type="match status" value="1"/>
</dbReference>
<keyword evidence="1 5" id="KW-0963">Cytoplasm</keyword>
<keyword evidence="5 7" id="KW-0597">Phosphoprotein</keyword>
<dbReference type="InterPro" id="IPR035909">
    <property type="entry name" value="CheB_C"/>
</dbReference>
<proteinExistence type="inferred from homology"/>
<feature type="active site" evidence="5 6">
    <location>
        <position position="184"/>
    </location>
</feature>
<dbReference type="RefSeq" id="WP_025409248.1">
    <property type="nucleotide sequence ID" value="NZ_CP007128.1"/>
</dbReference>
<dbReference type="GO" id="GO:0006935">
    <property type="term" value="P:chemotaxis"/>
    <property type="evidence" value="ECO:0007669"/>
    <property type="project" value="UniProtKB-UniRule"/>
</dbReference>
<keyword evidence="3 5" id="KW-0378">Hydrolase</keyword>
<keyword evidence="11" id="KW-1185">Reference proteome</keyword>
<dbReference type="PROSITE" id="PS50122">
    <property type="entry name" value="CHEB"/>
    <property type="match status" value="1"/>
</dbReference>
<comment type="function">
    <text evidence="5">Involved in chemotaxis. Part of a chemotaxis signal transduction system that modulates chemotaxis in response to various stimuli. Catalyzes the demethylation of specific methylglutamate residues introduced into the chemoreceptors (methyl-accepting chemotaxis proteins or MCP) by CheR. Also mediates the irreversible deamidation of specific glutamine residues to glutamic acid.</text>
</comment>
<evidence type="ECO:0000256" key="6">
    <source>
        <dbReference type="PROSITE-ProRule" id="PRU00050"/>
    </source>
</evidence>
<organism evidence="10 11">
    <name type="scientific">Gemmatirosa kalamazoonensis</name>
    <dbReference type="NCBI Taxonomy" id="861299"/>
    <lineage>
        <taxon>Bacteria</taxon>
        <taxon>Pseudomonadati</taxon>
        <taxon>Gemmatimonadota</taxon>
        <taxon>Gemmatimonadia</taxon>
        <taxon>Gemmatimonadales</taxon>
        <taxon>Gemmatimonadaceae</taxon>
        <taxon>Gemmatirosa</taxon>
    </lineage>
</organism>
<dbReference type="InterPro" id="IPR011006">
    <property type="entry name" value="CheY-like_superfamily"/>
</dbReference>
<dbReference type="CDD" id="cd16432">
    <property type="entry name" value="CheB_Rec"/>
    <property type="match status" value="1"/>
</dbReference>
<dbReference type="PROSITE" id="PS50110">
    <property type="entry name" value="RESPONSE_REGULATORY"/>
    <property type="match status" value="1"/>
</dbReference>
<evidence type="ECO:0000256" key="7">
    <source>
        <dbReference type="PROSITE-ProRule" id="PRU00169"/>
    </source>
</evidence>
<dbReference type="PIRSF" id="PIRSF000876">
    <property type="entry name" value="RR_chemtxs_CheB"/>
    <property type="match status" value="1"/>
</dbReference>
<feature type="active site" evidence="5 6">
    <location>
        <position position="280"/>
    </location>
</feature>
<dbReference type="Proteomes" id="UP000019151">
    <property type="component" value="Chromosome"/>
</dbReference>
<evidence type="ECO:0000256" key="4">
    <source>
        <dbReference type="ARBA" id="ARBA00048267"/>
    </source>
</evidence>
<dbReference type="InterPro" id="IPR008248">
    <property type="entry name" value="CheB-like"/>
</dbReference>
<evidence type="ECO:0000259" key="8">
    <source>
        <dbReference type="PROSITE" id="PS50110"/>
    </source>
</evidence>
<dbReference type="NCBIfam" id="NF001965">
    <property type="entry name" value="PRK00742.1"/>
    <property type="match status" value="1"/>
</dbReference>
<dbReference type="PANTHER" id="PTHR42872:SF6">
    <property type="entry name" value="PROTEIN-GLUTAMATE METHYLESTERASE_PROTEIN-GLUTAMINE GLUTAMINASE"/>
    <property type="match status" value="1"/>
</dbReference>
<dbReference type="GO" id="GO:0000156">
    <property type="term" value="F:phosphorelay response regulator activity"/>
    <property type="evidence" value="ECO:0007669"/>
    <property type="project" value="InterPro"/>
</dbReference>
<dbReference type="GO" id="GO:0008984">
    <property type="term" value="F:protein-glutamate methylesterase activity"/>
    <property type="evidence" value="ECO:0007669"/>
    <property type="project" value="UniProtKB-UniRule"/>
</dbReference>
<feature type="domain" description="Response regulatory" evidence="8">
    <location>
        <begin position="3"/>
        <end position="122"/>
    </location>
</feature>
<dbReference type="SMART" id="SM00448">
    <property type="entry name" value="REC"/>
    <property type="match status" value="1"/>
</dbReference>
<evidence type="ECO:0000256" key="2">
    <source>
        <dbReference type="ARBA" id="ARBA00022500"/>
    </source>
</evidence>
<dbReference type="PANTHER" id="PTHR42872">
    <property type="entry name" value="PROTEIN-GLUTAMATE METHYLESTERASE/PROTEIN-GLUTAMINE GLUTAMINASE"/>
    <property type="match status" value="1"/>
</dbReference>
<dbReference type="GO" id="GO:0005737">
    <property type="term" value="C:cytoplasm"/>
    <property type="evidence" value="ECO:0007669"/>
    <property type="project" value="UniProtKB-SubCell"/>
</dbReference>
<accession>W0RA90</accession>
<dbReference type="InParanoid" id="W0RA90"/>
<feature type="active site" evidence="5 6">
    <location>
        <position position="158"/>
    </location>
</feature>
<gene>
    <name evidence="5" type="primary">cheB</name>
    <name evidence="10" type="ORF">J421_0154</name>
</gene>
<dbReference type="Gene3D" id="3.40.50.2300">
    <property type="match status" value="1"/>
</dbReference>
<dbReference type="KEGG" id="gba:J421_0154"/>
<dbReference type="EC" id="3.5.1.44" evidence="5"/>
<dbReference type="EMBL" id="CP007128">
    <property type="protein sequence ID" value="AHG87691.1"/>
    <property type="molecule type" value="Genomic_DNA"/>
</dbReference>
<comment type="catalytic activity">
    <reaction evidence="4 5">
        <text>[protein]-L-glutamate 5-O-methyl ester + H2O = L-glutamyl-[protein] + methanol + H(+)</text>
        <dbReference type="Rhea" id="RHEA:23236"/>
        <dbReference type="Rhea" id="RHEA-COMP:10208"/>
        <dbReference type="Rhea" id="RHEA-COMP:10311"/>
        <dbReference type="ChEBI" id="CHEBI:15377"/>
        <dbReference type="ChEBI" id="CHEBI:15378"/>
        <dbReference type="ChEBI" id="CHEBI:17790"/>
        <dbReference type="ChEBI" id="CHEBI:29973"/>
        <dbReference type="ChEBI" id="CHEBI:82795"/>
        <dbReference type="EC" id="3.1.1.61"/>
    </reaction>
</comment>
<comment type="domain">
    <text evidence="5">Contains a C-terminal catalytic domain, and an N-terminal region which modulates catalytic activity.</text>
</comment>
<sequence length="339" mass="35014">MIRVLVVDDSAVMRHVLAGELARHADIEVVGTASDPYEAREAIVRLRPDVLTLDVAMPRMDGLSFLEKLMQHHPIPTVVVSAFSGPGRGRETARRALELGAAEVVAKPASVRERAALADALAHAVRAAAGNAVHASGTGEPARAVAPAAGPVLAIGASTGGTRAIESVLAALPADAPGTVIVQHMPRHFTASFAQRLRDACPLDVREARDGDRVTAGLALVAPGDRHLVLHRAGTSYVVRLSDGPLVHHQRPAVDVLFESVARHAGANAVGVLLTGMGADGARGLLAMREAGAHTLAQDEQSCVVFGMPKAAIQLGAACEVLPLDAIAAAVLRAASASR</sequence>
<dbReference type="SUPFAM" id="SSF52738">
    <property type="entry name" value="Methylesterase CheB, C-terminal domain"/>
    <property type="match status" value="1"/>
</dbReference>
<evidence type="ECO:0000313" key="10">
    <source>
        <dbReference type="EMBL" id="AHG87691.1"/>
    </source>
</evidence>